<keyword evidence="4" id="KW-1185">Reference proteome</keyword>
<keyword evidence="2" id="KW-0472">Membrane</keyword>
<sequence length="319" mass="33922">MPDAVFDGDPQARVKDRDRDRAIYVIDAALRNHQISQQDRDLRLERVRSASTVGELDLLVRDIAATPAPPPATAIVPPPSAPAADPYATGTPRPTAPVPSDLYGPPHTTSTTSTKTRTLTTSGKTGRKVAFGCLGVALLFFIGPVIAGVALFSTRVGSSEDPTTTTDPIPVGPAFELTREGIRDYVTTFEDSFDDSQVVRSVFYDGYVVSWVPAGDGNVAIWNYLNGAFEQLGDPMDGSQDTGPVDLADLRPGKVMSLVDTARTTLGVTDPTTTYVIYDRNIIDNDPQVAVYVTNDAGDSGYLLGDVNGKVISTQADGG</sequence>
<evidence type="ECO:0000313" key="4">
    <source>
        <dbReference type="Proteomes" id="UP000640489"/>
    </source>
</evidence>
<gene>
    <name evidence="3" type="ORF">ISU07_10220</name>
</gene>
<name>A0A930VBJ3_9ACTN</name>
<keyword evidence="2" id="KW-1133">Transmembrane helix</keyword>
<keyword evidence="2" id="KW-0812">Transmembrane</keyword>
<feature type="compositionally biased region" description="Low complexity" evidence="1">
    <location>
        <begin position="108"/>
        <end position="120"/>
    </location>
</feature>
<dbReference type="EMBL" id="JADKPN010000005">
    <property type="protein sequence ID" value="MBF4763502.1"/>
    <property type="molecule type" value="Genomic_DNA"/>
</dbReference>
<evidence type="ECO:0000256" key="2">
    <source>
        <dbReference type="SAM" id="Phobius"/>
    </source>
</evidence>
<accession>A0A930VBJ3</accession>
<dbReference type="RefSeq" id="WP_194706696.1">
    <property type="nucleotide sequence ID" value="NZ_JADKPN010000005.1"/>
</dbReference>
<proteinExistence type="predicted"/>
<feature type="transmembrane region" description="Helical" evidence="2">
    <location>
        <begin position="129"/>
        <end position="152"/>
    </location>
</feature>
<feature type="region of interest" description="Disordered" evidence="1">
    <location>
        <begin position="70"/>
        <end position="120"/>
    </location>
</feature>
<comment type="caution">
    <text evidence="3">The sequence shown here is derived from an EMBL/GenBank/DDBJ whole genome shotgun (WGS) entry which is preliminary data.</text>
</comment>
<organism evidence="3 4">
    <name type="scientific">Nocardioides islandensis</name>
    <dbReference type="NCBI Taxonomy" id="433663"/>
    <lineage>
        <taxon>Bacteria</taxon>
        <taxon>Bacillati</taxon>
        <taxon>Actinomycetota</taxon>
        <taxon>Actinomycetes</taxon>
        <taxon>Propionibacteriales</taxon>
        <taxon>Nocardioidaceae</taxon>
        <taxon>Nocardioides</taxon>
    </lineage>
</organism>
<evidence type="ECO:0000256" key="1">
    <source>
        <dbReference type="SAM" id="MobiDB-lite"/>
    </source>
</evidence>
<reference evidence="3" key="1">
    <citation type="submission" date="2020-11" db="EMBL/GenBank/DDBJ databases">
        <title>Nocardioides sp. nov., isolated from Soil of Cynanchum wilfordii Hemsley rhizosphere.</title>
        <authorList>
            <person name="Lee J.-S."/>
            <person name="Suh M.K."/>
            <person name="Kim J.-S."/>
        </authorList>
    </citation>
    <scope>NUCLEOTIDE SEQUENCE</scope>
    <source>
        <strain evidence="3">KCTC 19275</strain>
    </source>
</reference>
<dbReference type="AlphaFoldDB" id="A0A930VBJ3"/>
<dbReference type="Proteomes" id="UP000640489">
    <property type="component" value="Unassembled WGS sequence"/>
</dbReference>
<protein>
    <submittedName>
        <fullName evidence="3">DUF1707 domain-containing protein</fullName>
    </submittedName>
</protein>
<evidence type="ECO:0000313" key="3">
    <source>
        <dbReference type="EMBL" id="MBF4763502.1"/>
    </source>
</evidence>
<feature type="compositionally biased region" description="Pro residues" evidence="1">
    <location>
        <begin position="70"/>
        <end position="81"/>
    </location>
</feature>